<dbReference type="InterPro" id="IPR013785">
    <property type="entry name" value="Aldolase_TIM"/>
</dbReference>
<dbReference type="CDD" id="cd01335">
    <property type="entry name" value="Radical_SAM"/>
    <property type="match status" value="1"/>
</dbReference>
<sequence length="393" mass="44804">MLKIKHFEVILKISERCNLNCTYCYIFNMGSELALNSAPVISNTTIVELKNFLERVADEVEHNVIQVDLHGGEPLMLKKKRFIYLCETLRSGDYKGAEFRIGLQTNATLIDDEWIEIFEKYNISVSISIDGPKHINDRYRLDHKGRSSYEATMNGYQALYSAAENRKIIPTPPILSVINPDASGKELFEYFYHDMKCRKFDFLLPDNNYVNTVDTEGIKRFLVDICDAWFAQNDPECDIRILSAYLRILTGAEDYIVLGVTPQNELHQTIAITVTSTGYIYVDDTLRSTLSDIFVPICHIRDASYQKIITSFPMRELSKIESFLPDDCHGCIWKAVCAGGRPINRYSQDNVFKNKTIYCDAMQLFLSRGAAYLINLGINSNEIAKNIGVDKNA</sequence>
<dbReference type="AlphaFoldDB" id="A0AAW6UBY9"/>
<evidence type="ECO:0000256" key="1">
    <source>
        <dbReference type="ARBA" id="ARBA00001966"/>
    </source>
</evidence>
<dbReference type="Gene3D" id="3.20.20.70">
    <property type="entry name" value="Aldolase class I"/>
    <property type="match status" value="1"/>
</dbReference>
<dbReference type="PANTHER" id="PTHR43273:SF8">
    <property type="entry name" value="RADICAL SAM DOMAIN PROTEIN"/>
    <property type="match status" value="1"/>
</dbReference>
<dbReference type="PROSITE" id="PS51918">
    <property type="entry name" value="RADICAL_SAM"/>
    <property type="match status" value="1"/>
</dbReference>
<dbReference type="InterPro" id="IPR007197">
    <property type="entry name" value="rSAM"/>
</dbReference>
<evidence type="ECO:0000256" key="4">
    <source>
        <dbReference type="ARBA" id="ARBA00022723"/>
    </source>
</evidence>
<dbReference type="NCBIfam" id="TIGR04496">
    <property type="entry name" value="rSAM_XyeB"/>
    <property type="match status" value="1"/>
</dbReference>
<dbReference type="InterPro" id="IPR000385">
    <property type="entry name" value="MoaA_NifB_PqqE_Fe-S-bd_CS"/>
</dbReference>
<dbReference type="SUPFAM" id="SSF102114">
    <property type="entry name" value="Radical SAM enzymes"/>
    <property type="match status" value="1"/>
</dbReference>
<dbReference type="SFLD" id="SFLDG01072">
    <property type="entry name" value="dehydrogenase_like"/>
    <property type="match status" value="1"/>
</dbReference>
<evidence type="ECO:0000313" key="9">
    <source>
        <dbReference type="Proteomes" id="UP001159001"/>
    </source>
</evidence>
<feature type="domain" description="Radical SAM core" evidence="7">
    <location>
        <begin position="3"/>
        <end position="253"/>
    </location>
</feature>
<keyword evidence="2" id="KW-0004">4Fe-4S</keyword>
<dbReference type="Proteomes" id="UP001159001">
    <property type="component" value="Unassembled WGS sequence"/>
</dbReference>
<dbReference type="RefSeq" id="WP_196731683.1">
    <property type="nucleotide sequence ID" value="NZ_JADSTA010000003.1"/>
</dbReference>
<evidence type="ECO:0000313" key="8">
    <source>
        <dbReference type="EMBL" id="MDI9092785.1"/>
    </source>
</evidence>
<dbReference type="InterPro" id="IPR023867">
    <property type="entry name" value="Sulphatase_maturase_rSAM"/>
</dbReference>
<dbReference type="GO" id="GO:0051539">
    <property type="term" value="F:4 iron, 4 sulfur cluster binding"/>
    <property type="evidence" value="ECO:0007669"/>
    <property type="project" value="UniProtKB-KW"/>
</dbReference>
<evidence type="ECO:0000256" key="5">
    <source>
        <dbReference type="ARBA" id="ARBA00023004"/>
    </source>
</evidence>
<dbReference type="GO" id="GO:0046872">
    <property type="term" value="F:metal ion binding"/>
    <property type="evidence" value="ECO:0007669"/>
    <property type="project" value="UniProtKB-KW"/>
</dbReference>
<keyword evidence="6" id="KW-0411">Iron-sulfur</keyword>
<organism evidence="8 9">
    <name type="scientific">Providencia rettgeri</name>
    <dbReference type="NCBI Taxonomy" id="587"/>
    <lineage>
        <taxon>Bacteria</taxon>
        <taxon>Pseudomonadati</taxon>
        <taxon>Pseudomonadota</taxon>
        <taxon>Gammaproteobacteria</taxon>
        <taxon>Enterobacterales</taxon>
        <taxon>Morganellaceae</taxon>
        <taxon>Providencia</taxon>
    </lineage>
</organism>
<evidence type="ECO:0000256" key="2">
    <source>
        <dbReference type="ARBA" id="ARBA00022485"/>
    </source>
</evidence>
<dbReference type="SFLD" id="SFLDG01067">
    <property type="entry name" value="SPASM/twitch_domain_containing"/>
    <property type="match status" value="1"/>
</dbReference>
<dbReference type="SFLD" id="SFLDG01386">
    <property type="entry name" value="main_SPASM_domain-containing"/>
    <property type="match status" value="1"/>
</dbReference>
<evidence type="ECO:0000256" key="3">
    <source>
        <dbReference type="ARBA" id="ARBA00022691"/>
    </source>
</evidence>
<comment type="caution">
    <text evidence="8">The sequence shown here is derived from an EMBL/GenBank/DDBJ whole genome shotgun (WGS) entry which is preliminary data.</text>
</comment>
<dbReference type="PANTHER" id="PTHR43273">
    <property type="entry name" value="ANAEROBIC SULFATASE-MATURATING ENZYME HOMOLOG ASLB-RELATED"/>
    <property type="match status" value="1"/>
</dbReference>
<keyword evidence="5" id="KW-0408">Iron</keyword>
<comment type="cofactor">
    <cofactor evidence="1">
        <name>[4Fe-4S] cluster</name>
        <dbReference type="ChEBI" id="CHEBI:49883"/>
    </cofactor>
</comment>
<dbReference type="InterPro" id="IPR030989">
    <property type="entry name" value="rSAM_SPASM_XyeB"/>
</dbReference>
<evidence type="ECO:0000256" key="6">
    <source>
        <dbReference type="ARBA" id="ARBA00023014"/>
    </source>
</evidence>
<dbReference type="InterPro" id="IPR058240">
    <property type="entry name" value="rSAM_sf"/>
</dbReference>
<proteinExistence type="predicted"/>
<dbReference type="SFLD" id="SFLDS00029">
    <property type="entry name" value="Radical_SAM"/>
    <property type="match status" value="1"/>
</dbReference>
<dbReference type="GO" id="GO:0016491">
    <property type="term" value="F:oxidoreductase activity"/>
    <property type="evidence" value="ECO:0007669"/>
    <property type="project" value="InterPro"/>
</dbReference>
<name>A0AAW6UBY9_PRORE</name>
<dbReference type="PROSITE" id="PS01305">
    <property type="entry name" value="MOAA_NIFB_PQQE"/>
    <property type="match status" value="1"/>
</dbReference>
<dbReference type="EMBL" id="JAOWIN010000005">
    <property type="protein sequence ID" value="MDI9092785.1"/>
    <property type="molecule type" value="Genomic_DNA"/>
</dbReference>
<evidence type="ECO:0000259" key="7">
    <source>
        <dbReference type="PROSITE" id="PS51918"/>
    </source>
</evidence>
<keyword evidence="4" id="KW-0479">Metal-binding</keyword>
<reference evidence="8" key="1">
    <citation type="submission" date="2022-10" db="EMBL/GenBank/DDBJ databases">
        <title>Bacterial isolates recovered from the One Health project in Brazil.</title>
        <authorList>
            <person name="Valiatti T.B."/>
            <person name="Santos F."/>
            <person name="Cayo R."/>
            <person name="Gales A.C."/>
        </authorList>
    </citation>
    <scope>NUCLEOTIDE SEQUENCE</scope>
    <source>
        <strain evidence="8">PVR188</strain>
    </source>
</reference>
<protein>
    <submittedName>
        <fullName evidence="8">XyeB family radical SAM/SPASM peptide maturase</fullName>
    </submittedName>
</protein>
<accession>A0AAW6UBY9</accession>
<gene>
    <name evidence="8" type="ORF">OGX73_09170</name>
</gene>
<keyword evidence="3" id="KW-0949">S-adenosyl-L-methionine</keyword>
<dbReference type="Pfam" id="PF04055">
    <property type="entry name" value="Radical_SAM"/>
    <property type="match status" value="1"/>
</dbReference>